<proteinExistence type="predicted"/>
<protein>
    <submittedName>
        <fullName evidence="1">Uncharacterized protein</fullName>
    </submittedName>
</protein>
<reference evidence="1" key="1">
    <citation type="submission" date="2019-07" db="EMBL/GenBank/DDBJ databases">
        <authorList>
            <person name="Dittberner H."/>
        </authorList>
    </citation>
    <scope>NUCLEOTIDE SEQUENCE [LARGE SCALE GENOMIC DNA]</scope>
</reference>
<comment type="caution">
    <text evidence="1">The sequence shown here is derived from an EMBL/GenBank/DDBJ whole genome shotgun (WGS) entry which is preliminary data.</text>
</comment>
<sequence>METLLLAPQVAGTSMSLAVSLGQHLQMEDFVFKVSLGFILIARPEYMLEEANVGMKIQALQNMYEYLLDVEKQLG</sequence>
<dbReference type="EMBL" id="CABITT030000005">
    <property type="protein sequence ID" value="VVB05261.1"/>
    <property type="molecule type" value="Genomic_DNA"/>
</dbReference>
<evidence type="ECO:0000313" key="2">
    <source>
        <dbReference type="Proteomes" id="UP000489600"/>
    </source>
</evidence>
<name>A0A565BV70_9BRAS</name>
<dbReference type="OrthoDB" id="1720657at2759"/>
<gene>
    <name evidence="1" type="ORF">ANE_LOCUS15705</name>
</gene>
<keyword evidence="2" id="KW-1185">Reference proteome</keyword>
<dbReference type="Proteomes" id="UP000489600">
    <property type="component" value="Unassembled WGS sequence"/>
</dbReference>
<dbReference type="AlphaFoldDB" id="A0A565BV70"/>
<organism evidence="1 2">
    <name type="scientific">Arabis nemorensis</name>
    <dbReference type="NCBI Taxonomy" id="586526"/>
    <lineage>
        <taxon>Eukaryota</taxon>
        <taxon>Viridiplantae</taxon>
        <taxon>Streptophyta</taxon>
        <taxon>Embryophyta</taxon>
        <taxon>Tracheophyta</taxon>
        <taxon>Spermatophyta</taxon>
        <taxon>Magnoliopsida</taxon>
        <taxon>eudicotyledons</taxon>
        <taxon>Gunneridae</taxon>
        <taxon>Pentapetalae</taxon>
        <taxon>rosids</taxon>
        <taxon>malvids</taxon>
        <taxon>Brassicales</taxon>
        <taxon>Brassicaceae</taxon>
        <taxon>Arabideae</taxon>
        <taxon>Arabis</taxon>
    </lineage>
</organism>
<evidence type="ECO:0000313" key="1">
    <source>
        <dbReference type="EMBL" id="VVB05261.1"/>
    </source>
</evidence>
<accession>A0A565BV70</accession>